<evidence type="ECO:0000313" key="2">
    <source>
        <dbReference type="Proteomes" id="UP001209878"/>
    </source>
</evidence>
<evidence type="ECO:0000313" key="1">
    <source>
        <dbReference type="EMBL" id="KAK2138391.1"/>
    </source>
</evidence>
<dbReference type="AlphaFoldDB" id="A0AAD9INP6"/>
<dbReference type="Proteomes" id="UP001209878">
    <property type="component" value="Unassembled WGS sequence"/>
</dbReference>
<sequence>METFFPAQKWNTLIFIDKLYNDSNDGINGMLNLFVLLYADDTVIMAENLNTGN</sequence>
<protein>
    <recommendedName>
        <fullName evidence="3">Reverse transcriptase domain-containing protein</fullName>
    </recommendedName>
</protein>
<evidence type="ECO:0008006" key="3">
    <source>
        <dbReference type="Google" id="ProtNLM"/>
    </source>
</evidence>
<reference evidence="1" key="1">
    <citation type="journal article" date="2023" name="Mol. Biol. Evol.">
        <title>Third-Generation Sequencing Reveals the Adaptive Role of the Epigenome in Three Deep-Sea Polychaetes.</title>
        <authorList>
            <person name="Perez M."/>
            <person name="Aroh O."/>
            <person name="Sun Y."/>
            <person name="Lan Y."/>
            <person name="Juniper S.K."/>
            <person name="Young C.R."/>
            <person name="Angers B."/>
            <person name="Qian P.Y."/>
        </authorList>
    </citation>
    <scope>NUCLEOTIDE SEQUENCE</scope>
    <source>
        <strain evidence="1">R07B-5</strain>
    </source>
</reference>
<dbReference type="EMBL" id="JAODUO010007834">
    <property type="protein sequence ID" value="KAK2138391.1"/>
    <property type="molecule type" value="Genomic_DNA"/>
</dbReference>
<name>A0AAD9INP6_RIDPI</name>
<gene>
    <name evidence="1" type="ORF">NP493_7843g00000</name>
</gene>
<accession>A0AAD9INP6</accession>
<organism evidence="1 2">
    <name type="scientific">Ridgeia piscesae</name>
    <name type="common">Tubeworm</name>
    <dbReference type="NCBI Taxonomy" id="27915"/>
    <lineage>
        <taxon>Eukaryota</taxon>
        <taxon>Metazoa</taxon>
        <taxon>Spiralia</taxon>
        <taxon>Lophotrochozoa</taxon>
        <taxon>Annelida</taxon>
        <taxon>Polychaeta</taxon>
        <taxon>Sedentaria</taxon>
        <taxon>Canalipalpata</taxon>
        <taxon>Sabellida</taxon>
        <taxon>Siboglinidae</taxon>
        <taxon>Ridgeia</taxon>
    </lineage>
</organism>
<comment type="caution">
    <text evidence="1">The sequence shown here is derived from an EMBL/GenBank/DDBJ whole genome shotgun (WGS) entry which is preliminary data.</text>
</comment>
<keyword evidence="2" id="KW-1185">Reference proteome</keyword>
<proteinExistence type="predicted"/>